<gene>
    <name evidence="2" type="ORF">GCM10017600_74000</name>
</gene>
<feature type="region of interest" description="Disordered" evidence="1">
    <location>
        <begin position="132"/>
        <end position="161"/>
    </location>
</feature>
<evidence type="ECO:0000256" key="1">
    <source>
        <dbReference type="SAM" id="MobiDB-lite"/>
    </source>
</evidence>
<dbReference type="Proteomes" id="UP001143474">
    <property type="component" value="Unassembled WGS sequence"/>
</dbReference>
<comment type="caution">
    <text evidence="2">The sequence shown here is derived from an EMBL/GenBank/DDBJ whole genome shotgun (WGS) entry which is preliminary data.</text>
</comment>
<dbReference type="AlphaFoldDB" id="A0A9W6IA61"/>
<organism evidence="2 3">
    <name type="scientific">Streptosporangium carneum</name>
    <dbReference type="NCBI Taxonomy" id="47481"/>
    <lineage>
        <taxon>Bacteria</taxon>
        <taxon>Bacillati</taxon>
        <taxon>Actinomycetota</taxon>
        <taxon>Actinomycetes</taxon>
        <taxon>Streptosporangiales</taxon>
        <taxon>Streptosporangiaceae</taxon>
        <taxon>Streptosporangium</taxon>
    </lineage>
</organism>
<accession>A0A9W6IA61</accession>
<protein>
    <submittedName>
        <fullName evidence="2">Uncharacterized protein</fullName>
    </submittedName>
</protein>
<evidence type="ECO:0000313" key="2">
    <source>
        <dbReference type="EMBL" id="GLK13988.1"/>
    </source>
</evidence>
<reference evidence="2" key="1">
    <citation type="journal article" date="2014" name="Int. J. Syst. Evol. Microbiol.">
        <title>Complete genome sequence of Corynebacterium casei LMG S-19264T (=DSM 44701T), isolated from a smear-ripened cheese.</title>
        <authorList>
            <consortium name="US DOE Joint Genome Institute (JGI-PGF)"/>
            <person name="Walter F."/>
            <person name="Albersmeier A."/>
            <person name="Kalinowski J."/>
            <person name="Ruckert C."/>
        </authorList>
    </citation>
    <scope>NUCLEOTIDE SEQUENCE</scope>
    <source>
        <strain evidence="2">VKM Ac-2007</strain>
    </source>
</reference>
<sequence length="161" mass="17784">MTTLRDLGTMPDMSVGLIITMSLRQWGLIDACMDNDAGVETVDGNRRRADLARSVRRAGWDQIAHWTPGVPGSGSWPPPDEIVKPKLTITQWLLAIDVLDRWAAAADRTGCHDTATQERELRKLILSRLQAHGVRPPEGSAGNPGPKQPRTWESYPPPDET</sequence>
<evidence type="ECO:0000313" key="3">
    <source>
        <dbReference type="Proteomes" id="UP001143474"/>
    </source>
</evidence>
<proteinExistence type="predicted"/>
<dbReference type="EMBL" id="BSEV01000027">
    <property type="protein sequence ID" value="GLK13988.1"/>
    <property type="molecule type" value="Genomic_DNA"/>
</dbReference>
<reference evidence="2" key="2">
    <citation type="submission" date="2023-01" db="EMBL/GenBank/DDBJ databases">
        <authorList>
            <person name="Sun Q."/>
            <person name="Evtushenko L."/>
        </authorList>
    </citation>
    <scope>NUCLEOTIDE SEQUENCE</scope>
    <source>
        <strain evidence="2">VKM Ac-2007</strain>
    </source>
</reference>
<keyword evidence="3" id="KW-1185">Reference proteome</keyword>
<name>A0A9W6IA61_9ACTN</name>